<dbReference type="EMBL" id="JAUEPO010000005">
    <property type="protein sequence ID" value="KAK3321008.1"/>
    <property type="molecule type" value="Genomic_DNA"/>
</dbReference>
<accession>A0AAE0I9L6</accession>
<feature type="compositionally biased region" description="Low complexity" evidence="1">
    <location>
        <begin position="202"/>
        <end position="214"/>
    </location>
</feature>
<evidence type="ECO:0000313" key="3">
    <source>
        <dbReference type="Proteomes" id="UP001286456"/>
    </source>
</evidence>
<organism evidence="2 3">
    <name type="scientific">Cercophora scortea</name>
    <dbReference type="NCBI Taxonomy" id="314031"/>
    <lineage>
        <taxon>Eukaryota</taxon>
        <taxon>Fungi</taxon>
        <taxon>Dikarya</taxon>
        <taxon>Ascomycota</taxon>
        <taxon>Pezizomycotina</taxon>
        <taxon>Sordariomycetes</taxon>
        <taxon>Sordariomycetidae</taxon>
        <taxon>Sordariales</taxon>
        <taxon>Lasiosphaeriaceae</taxon>
        <taxon>Cercophora</taxon>
    </lineage>
</organism>
<feature type="compositionally biased region" description="Low complexity" evidence="1">
    <location>
        <begin position="17"/>
        <end position="29"/>
    </location>
</feature>
<keyword evidence="3" id="KW-1185">Reference proteome</keyword>
<protein>
    <submittedName>
        <fullName evidence="2">Uncharacterized protein</fullName>
    </submittedName>
</protein>
<reference evidence="2" key="1">
    <citation type="journal article" date="2023" name="Mol. Phylogenet. Evol.">
        <title>Genome-scale phylogeny and comparative genomics of the fungal order Sordariales.</title>
        <authorList>
            <person name="Hensen N."/>
            <person name="Bonometti L."/>
            <person name="Westerberg I."/>
            <person name="Brannstrom I.O."/>
            <person name="Guillou S."/>
            <person name="Cros-Aarteil S."/>
            <person name="Calhoun S."/>
            <person name="Haridas S."/>
            <person name="Kuo A."/>
            <person name="Mondo S."/>
            <person name="Pangilinan J."/>
            <person name="Riley R."/>
            <person name="LaButti K."/>
            <person name="Andreopoulos B."/>
            <person name="Lipzen A."/>
            <person name="Chen C."/>
            <person name="Yan M."/>
            <person name="Daum C."/>
            <person name="Ng V."/>
            <person name="Clum A."/>
            <person name="Steindorff A."/>
            <person name="Ohm R.A."/>
            <person name="Martin F."/>
            <person name="Silar P."/>
            <person name="Natvig D.O."/>
            <person name="Lalanne C."/>
            <person name="Gautier V."/>
            <person name="Ament-Velasquez S.L."/>
            <person name="Kruys A."/>
            <person name="Hutchinson M.I."/>
            <person name="Powell A.J."/>
            <person name="Barry K."/>
            <person name="Miller A.N."/>
            <person name="Grigoriev I.V."/>
            <person name="Debuchy R."/>
            <person name="Gladieux P."/>
            <person name="Hiltunen Thoren M."/>
            <person name="Johannesson H."/>
        </authorList>
    </citation>
    <scope>NUCLEOTIDE SEQUENCE</scope>
    <source>
        <strain evidence="2">SMH4131-1</strain>
    </source>
</reference>
<dbReference type="AlphaFoldDB" id="A0AAE0I9L6"/>
<evidence type="ECO:0000313" key="2">
    <source>
        <dbReference type="EMBL" id="KAK3321008.1"/>
    </source>
</evidence>
<feature type="region of interest" description="Disordered" evidence="1">
    <location>
        <begin position="1"/>
        <end position="138"/>
    </location>
</feature>
<feature type="compositionally biased region" description="Acidic residues" evidence="1">
    <location>
        <begin position="98"/>
        <end position="120"/>
    </location>
</feature>
<feature type="compositionally biased region" description="Basic and acidic residues" evidence="1">
    <location>
        <begin position="1"/>
        <end position="12"/>
    </location>
</feature>
<comment type="caution">
    <text evidence="2">The sequence shown here is derived from an EMBL/GenBank/DDBJ whole genome shotgun (WGS) entry which is preliminary data.</text>
</comment>
<feature type="region of interest" description="Disordered" evidence="1">
    <location>
        <begin position="199"/>
        <end position="221"/>
    </location>
</feature>
<feature type="compositionally biased region" description="Acidic residues" evidence="1">
    <location>
        <begin position="31"/>
        <end position="47"/>
    </location>
</feature>
<sequence>MYKEDDDKRITGDVDQSSSPISSLPTSPSAYEDEDEDDDDDDDDDDDHVYSQDVPRHQQQQQQQPHHALKHHLHSLPGPTFSSPLFRSPPHPSMTTYDADEESGDGDEGETQNEPDDDSIDSSHEDHGGDDLTQDSKDVLIERLTDLVQRLSASRDRGSGGGGGGYYNTSIKEASLSALHAKVDEMEALMATVPLPPVVNGKTPTKKSTTTTTKRGLGSPALLRNSTMSFGVGFGAAGQDGQPPSGGGGGNELWGSKSAPLTPLLAPPLQLAASGPGPSLVAGVARLVVDEADRLSAQLASAVKGLQQRREESDHLHAMLVDRAEAAAARILELEKVVFDLEDEVSGNESELRHLRLELRAVEALCNTLLPSDVDPDLVESIQNWKSDWQRLRDKMSARKKDRYQLRKGGAAAVEGVGVEESSFVSITNLSILGAGQSPSKLC</sequence>
<reference evidence="2" key="2">
    <citation type="submission" date="2023-06" db="EMBL/GenBank/DDBJ databases">
        <authorList>
            <consortium name="Lawrence Berkeley National Laboratory"/>
            <person name="Haridas S."/>
            <person name="Hensen N."/>
            <person name="Bonometti L."/>
            <person name="Westerberg I."/>
            <person name="Brannstrom I.O."/>
            <person name="Guillou S."/>
            <person name="Cros-Aarteil S."/>
            <person name="Calhoun S."/>
            <person name="Kuo A."/>
            <person name="Mondo S."/>
            <person name="Pangilinan J."/>
            <person name="Riley R."/>
            <person name="Labutti K."/>
            <person name="Andreopoulos B."/>
            <person name="Lipzen A."/>
            <person name="Chen C."/>
            <person name="Yanf M."/>
            <person name="Daum C."/>
            <person name="Ng V."/>
            <person name="Clum A."/>
            <person name="Steindorff A."/>
            <person name="Ohm R."/>
            <person name="Martin F."/>
            <person name="Silar P."/>
            <person name="Natvig D."/>
            <person name="Lalanne C."/>
            <person name="Gautier V."/>
            <person name="Ament-Velasquez S.L."/>
            <person name="Kruys A."/>
            <person name="Hutchinson M.I."/>
            <person name="Powell A.J."/>
            <person name="Barry K."/>
            <person name="Miller A.N."/>
            <person name="Grigoriev I.V."/>
            <person name="Debuchy R."/>
            <person name="Gladieux P."/>
            <person name="Thoren M.H."/>
            <person name="Johannesson H."/>
        </authorList>
    </citation>
    <scope>NUCLEOTIDE SEQUENCE</scope>
    <source>
        <strain evidence="2">SMH4131-1</strain>
    </source>
</reference>
<feature type="compositionally biased region" description="Gly residues" evidence="1">
    <location>
        <begin position="237"/>
        <end position="252"/>
    </location>
</feature>
<feature type="compositionally biased region" description="Basic and acidic residues" evidence="1">
    <location>
        <begin position="121"/>
        <end position="138"/>
    </location>
</feature>
<feature type="region of interest" description="Disordered" evidence="1">
    <location>
        <begin position="237"/>
        <end position="259"/>
    </location>
</feature>
<proteinExistence type="predicted"/>
<name>A0AAE0I9L6_9PEZI</name>
<evidence type="ECO:0000256" key="1">
    <source>
        <dbReference type="SAM" id="MobiDB-lite"/>
    </source>
</evidence>
<dbReference type="Proteomes" id="UP001286456">
    <property type="component" value="Unassembled WGS sequence"/>
</dbReference>
<gene>
    <name evidence="2" type="ORF">B0T19DRAFT_403603</name>
</gene>